<evidence type="ECO:0000313" key="2">
    <source>
        <dbReference type="EMBL" id="KAL3690839.1"/>
    </source>
</evidence>
<feature type="transmembrane region" description="Helical" evidence="1">
    <location>
        <begin position="213"/>
        <end position="239"/>
    </location>
</feature>
<keyword evidence="3" id="KW-1185">Reference proteome</keyword>
<organism evidence="2 3">
    <name type="scientific">Riccia sorocarpa</name>
    <dbReference type="NCBI Taxonomy" id="122646"/>
    <lineage>
        <taxon>Eukaryota</taxon>
        <taxon>Viridiplantae</taxon>
        <taxon>Streptophyta</taxon>
        <taxon>Embryophyta</taxon>
        <taxon>Marchantiophyta</taxon>
        <taxon>Marchantiopsida</taxon>
        <taxon>Marchantiidae</taxon>
        <taxon>Marchantiales</taxon>
        <taxon>Ricciaceae</taxon>
        <taxon>Riccia</taxon>
    </lineage>
</organism>
<evidence type="ECO:0000313" key="3">
    <source>
        <dbReference type="Proteomes" id="UP001633002"/>
    </source>
</evidence>
<dbReference type="Proteomes" id="UP001633002">
    <property type="component" value="Unassembled WGS sequence"/>
</dbReference>
<dbReference type="EMBL" id="JBJQOH010000003">
    <property type="protein sequence ID" value="KAL3690839.1"/>
    <property type="molecule type" value="Genomic_DNA"/>
</dbReference>
<keyword evidence="1" id="KW-1133">Transmembrane helix</keyword>
<dbReference type="AlphaFoldDB" id="A0ABD3HKC1"/>
<comment type="caution">
    <text evidence="2">The sequence shown here is derived from an EMBL/GenBank/DDBJ whole genome shotgun (WGS) entry which is preliminary data.</text>
</comment>
<sequence length="396" mass="44200">MSRFACVLEGHSYLSADQESTMVSVLGLGTSGLPHPSMASFQPQPSMGSEAAHFDDAGMQIKALQQGLKDLTSIIGSCYKKQSKSDQRVRVIHAEIFRDIQLYRALQFKAAVAFITCLLKVISDFTDFSPEQVANSIHIVAQRAADYMDQVQLVRDLHLLFYLDTRDLVERSQQTAKQIRLEAAEHETVANYLGAKAKRHNEKIKKGRAIATLLRAGAIIFAVPTAGVSLVGLFGWAFADAYASHHIRKKRGAIANYDARSASAKDVRRTAAEIKAEHVSNCARTCSDAICVATTFFSNINNQLQTFKQRAENVRSSAEREELNRNLRFHCEKVRGPAANLKSLCEDFLRAVPFIDAEVVRICGGSDISYIQYWIKKHENELGYWKAEKSFRFAAM</sequence>
<proteinExistence type="predicted"/>
<evidence type="ECO:0000256" key="1">
    <source>
        <dbReference type="SAM" id="Phobius"/>
    </source>
</evidence>
<accession>A0ABD3HKC1</accession>
<name>A0ABD3HKC1_9MARC</name>
<protein>
    <submittedName>
        <fullName evidence="2">Uncharacterized protein</fullName>
    </submittedName>
</protein>
<gene>
    <name evidence="2" type="ORF">R1sor_004490</name>
</gene>
<keyword evidence="1" id="KW-0812">Transmembrane</keyword>
<reference evidence="2 3" key="1">
    <citation type="submission" date="2024-09" db="EMBL/GenBank/DDBJ databases">
        <title>Chromosome-scale assembly of Riccia sorocarpa.</title>
        <authorList>
            <person name="Paukszto L."/>
        </authorList>
    </citation>
    <scope>NUCLEOTIDE SEQUENCE [LARGE SCALE GENOMIC DNA]</scope>
    <source>
        <strain evidence="2">LP-2024</strain>
        <tissue evidence="2">Aerial parts of the thallus</tissue>
    </source>
</reference>
<keyword evidence="1" id="KW-0472">Membrane</keyword>